<feature type="signal peptide" evidence="1">
    <location>
        <begin position="1"/>
        <end position="27"/>
    </location>
</feature>
<dbReference type="PROSITE" id="PS50914">
    <property type="entry name" value="BON"/>
    <property type="match status" value="1"/>
</dbReference>
<dbReference type="SMART" id="SM00749">
    <property type="entry name" value="BON"/>
    <property type="match status" value="1"/>
</dbReference>
<gene>
    <name evidence="3" type="ORF">F9K24_22900</name>
</gene>
<evidence type="ECO:0000259" key="2">
    <source>
        <dbReference type="PROSITE" id="PS50914"/>
    </source>
</evidence>
<evidence type="ECO:0000256" key="1">
    <source>
        <dbReference type="SAM" id="SignalP"/>
    </source>
</evidence>
<dbReference type="InterPro" id="IPR051686">
    <property type="entry name" value="Lipoprotein_DolP"/>
</dbReference>
<dbReference type="InterPro" id="IPR014004">
    <property type="entry name" value="Transpt-assoc_nodulatn_dom_bac"/>
</dbReference>
<name>A0A833GUQ9_9LEPT</name>
<evidence type="ECO:0000313" key="4">
    <source>
        <dbReference type="Proteomes" id="UP000460298"/>
    </source>
</evidence>
<dbReference type="Pfam" id="PF04972">
    <property type="entry name" value="BON"/>
    <property type="match status" value="1"/>
</dbReference>
<reference evidence="3 4" key="1">
    <citation type="submission" date="2019-10" db="EMBL/GenBank/DDBJ databases">
        <title>Extracellular Electron Transfer in a Candidatus Methanoperedens spp. Enrichment Culture.</title>
        <authorList>
            <person name="Berger S."/>
            <person name="Rangel Shaw D."/>
            <person name="Berben T."/>
            <person name="In 'T Zandt M."/>
            <person name="Frank J."/>
            <person name="Reimann J."/>
            <person name="Jetten M.S.M."/>
            <person name="Welte C.U."/>
        </authorList>
    </citation>
    <scope>NUCLEOTIDE SEQUENCE [LARGE SCALE GENOMIC DNA]</scope>
    <source>
        <strain evidence="3">SB12</strain>
    </source>
</reference>
<evidence type="ECO:0000313" key="3">
    <source>
        <dbReference type="EMBL" id="KAB2926898.1"/>
    </source>
</evidence>
<dbReference type="Proteomes" id="UP000460298">
    <property type="component" value="Unassembled WGS sequence"/>
</dbReference>
<dbReference type="Gene3D" id="3.30.1340.30">
    <property type="match status" value="1"/>
</dbReference>
<sequence length="109" mass="11261">MGGFTMLKLSRNFVAALAIALCSTLLASCYTPAGRSAGVVVDDASITTQIKTALLANKALDGIAISVSTFSGEVTLTGAVDTPAQVQKATEIAYSVRGVRRINNLITVK</sequence>
<organism evidence="3 4">
    <name type="scientific">Leptonema illini</name>
    <dbReference type="NCBI Taxonomy" id="183"/>
    <lineage>
        <taxon>Bacteria</taxon>
        <taxon>Pseudomonadati</taxon>
        <taxon>Spirochaetota</taxon>
        <taxon>Spirochaetia</taxon>
        <taxon>Leptospirales</taxon>
        <taxon>Leptospiraceae</taxon>
        <taxon>Leptonema</taxon>
    </lineage>
</organism>
<accession>A0A833GUQ9</accession>
<keyword evidence="1" id="KW-0732">Signal</keyword>
<dbReference type="EMBL" id="WBUI01000095">
    <property type="protein sequence ID" value="KAB2926898.1"/>
    <property type="molecule type" value="Genomic_DNA"/>
</dbReference>
<dbReference type="InterPro" id="IPR007055">
    <property type="entry name" value="BON_dom"/>
</dbReference>
<dbReference type="PANTHER" id="PTHR34606">
    <property type="entry name" value="BON DOMAIN-CONTAINING PROTEIN"/>
    <property type="match status" value="1"/>
</dbReference>
<comment type="caution">
    <text evidence="3">The sequence shown here is derived from an EMBL/GenBank/DDBJ whole genome shotgun (WGS) entry which is preliminary data.</text>
</comment>
<protein>
    <submittedName>
        <fullName evidence="3">BON domain-containing protein</fullName>
    </submittedName>
</protein>
<proteinExistence type="predicted"/>
<feature type="chain" id="PRO_5032384171" evidence="1">
    <location>
        <begin position="28"/>
        <end position="109"/>
    </location>
</feature>
<dbReference type="PANTHER" id="PTHR34606:SF15">
    <property type="entry name" value="BON DOMAIN-CONTAINING PROTEIN"/>
    <property type="match status" value="1"/>
</dbReference>
<dbReference type="AlphaFoldDB" id="A0A833GUQ9"/>
<feature type="domain" description="BON" evidence="2">
    <location>
        <begin position="42"/>
        <end position="109"/>
    </location>
</feature>